<dbReference type="Pfam" id="PF01979">
    <property type="entry name" value="Amidohydro_1"/>
    <property type="match status" value="1"/>
</dbReference>
<comment type="caution">
    <text evidence="3">The sequence shown here is derived from an EMBL/GenBank/DDBJ whole genome shotgun (WGS) entry which is preliminary data.</text>
</comment>
<dbReference type="RefSeq" id="WP_188663186.1">
    <property type="nucleotide sequence ID" value="NZ_BMKC01000002.1"/>
</dbReference>
<accession>A0ABQ1HIC6</accession>
<name>A0ABQ1HIC6_9GAMM</name>
<organism evidence="3 4">
    <name type="scientific">Arenimonas soli</name>
    <dbReference type="NCBI Taxonomy" id="2269504"/>
    <lineage>
        <taxon>Bacteria</taxon>
        <taxon>Pseudomonadati</taxon>
        <taxon>Pseudomonadota</taxon>
        <taxon>Gammaproteobacteria</taxon>
        <taxon>Lysobacterales</taxon>
        <taxon>Lysobacteraceae</taxon>
        <taxon>Arenimonas</taxon>
    </lineage>
</organism>
<dbReference type="Proteomes" id="UP000623419">
    <property type="component" value="Unassembled WGS sequence"/>
</dbReference>
<dbReference type="Gene3D" id="3.40.50.10910">
    <property type="entry name" value="Amidohydrolase"/>
    <property type="match status" value="1"/>
</dbReference>
<dbReference type="PANTHER" id="PTHR43135">
    <property type="entry name" value="ALPHA-D-RIBOSE 1-METHYLPHOSPHONATE 5-TRIPHOSPHATE DIPHOSPHATASE"/>
    <property type="match status" value="1"/>
</dbReference>
<protein>
    <recommendedName>
        <fullName evidence="2">Amidohydrolase-related domain-containing protein</fullName>
    </recommendedName>
</protein>
<evidence type="ECO:0000259" key="2">
    <source>
        <dbReference type="Pfam" id="PF01979"/>
    </source>
</evidence>
<evidence type="ECO:0000313" key="3">
    <source>
        <dbReference type="EMBL" id="GGA79262.1"/>
    </source>
</evidence>
<dbReference type="SUPFAM" id="SSF51338">
    <property type="entry name" value="Composite domain of metallo-dependent hydrolases"/>
    <property type="match status" value="1"/>
</dbReference>
<dbReference type="EMBL" id="BMKC01000002">
    <property type="protein sequence ID" value="GGA79262.1"/>
    <property type="molecule type" value="Genomic_DNA"/>
</dbReference>
<proteinExistence type="predicted"/>
<feature type="signal peptide" evidence="1">
    <location>
        <begin position="1"/>
        <end position="17"/>
    </location>
</feature>
<sequence length="668" mass="72191">MSIRLFALLFIAPAVHAGETRELRYDWLTQGEPSGSLVTRIGEDGQRHSSFEFSDRGRGPKIEEHIQLDAAGLPVAITVEGRTYMGASVQEEFKRDGATAQWTSTLDSGRQQPEGPVFYAAAEGTPDQTALLARALLRAKDQRLDLLPAGEARIEALQSHTFQVKGQPVRATLHAISGLGFTPDFIWLDDNNELFALSYGWMGLAPEGATGVFKEAGRLQDDAEAAWLRRRAEELTQSMPGRWCLLGARWLDVDAGELNAASNILVSDGVIEAVGTPAKVDCAGLASIDAGGRVVLPGLWDMHVHAGADDGLLHIANGVTGVRDLGNDHEVVMGLAKDFASGELVGPRLQRSGFIDKKSPYTAPTGAPVDTLEQALEQIDAYAAQGYPQIKIYSSIPPEWVSPIAKRIHGHGMRLSGHIPAFMTAEEAVRQGFDEIQHVNMLFLNFLADEETDTRTPARFLKVAEKGGSLDLDSTQVRDFIALLKERDVVVDPTVAIFDNMFRHRSGELSPILAKVVDHLPPSVQRAARTGRLAIDDENAARYAAAADAQLGMIRRLHDAGVRLVPGTDAVVGFTLHHELELYARAGIPNAEVIRLATSSAADIADTGVKVGRIAPGQAADLLVVDGDPLQDISALRRGVLVVRGDRVHRPDAIFRSLGIKPFVEAIP</sequence>
<gene>
    <name evidence="3" type="ORF">GCM10011521_16880</name>
</gene>
<dbReference type="InterPro" id="IPR051781">
    <property type="entry name" value="Metallo-dep_Hydrolase"/>
</dbReference>
<dbReference type="Gene3D" id="2.30.40.10">
    <property type="entry name" value="Urease, subunit C, domain 1"/>
    <property type="match status" value="1"/>
</dbReference>
<keyword evidence="4" id="KW-1185">Reference proteome</keyword>
<feature type="domain" description="Amidohydrolase-related" evidence="2">
    <location>
        <begin position="294"/>
        <end position="638"/>
    </location>
</feature>
<evidence type="ECO:0000256" key="1">
    <source>
        <dbReference type="SAM" id="SignalP"/>
    </source>
</evidence>
<dbReference type="Gene3D" id="1.20.58.520">
    <property type="entry name" value="Amidohydrolase"/>
    <property type="match status" value="1"/>
</dbReference>
<dbReference type="InterPro" id="IPR032466">
    <property type="entry name" value="Metal_Hydrolase"/>
</dbReference>
<dbReference type="InterPro" id="IPR006680">
    <property type="entry name" value="Amidohydro-rel"/>
</dbReference>
<evidence type="ECO:0000313" key="4">
    <source>
        <dbReference type="Proteomes" id="UP000623419"/>
    </source>
</evidence>
<reference evidence="4" key="1">
    <citation type="journal article" date="2019" name="Int. J. Syst. Evol. Microbiol.">
        <title>The Global Catalogue of Microorganisms (GCM) 10K type strain sequencing project: providing services to taxonomists for standard genome sequencing and annotation.</title>
        <authorList>
            <consortium name="The Broad Institute Genomics Platform"/>
            <consortium name="The Broad Institute Genome Sequencing Center for Infectious Disease"/>
            <person name="Wu L."/>
            <person name="Ma J."/>
        </authorList>
    </citation>
    <scope>NUCLEOTIDE SEQUENCE [LARGE SCALE GENOMIC DNA]</scope>
    <source>
        <strain evidence="4">CGMCC 1.15905</strain>
    </source>
</reference>
<dbReference type="PANTHER" id="PTHR43135:SF3">
    <property type="entry name" value="ALPHA-D-RIBOSE 1-METHYLPHOSPHONATE 5-TRIPHOSPHATE DIPHOSPHATASE"/>
    <property type="match status" value="1"/>
</dbReference>
<feature type="chain" id="PRO_5045399798" description="Amidohydrolase-related domain-containing protein" evidence="1">
    <location>
        <begin position="18"/>
        <end position="668"/>
    </location>
</feature>
<keyword evidence="1" id="KW-0732">Signal</keyword>
<dbReference type="InterPro" id="IPR011059">
    <property type="entry name" value="Metal-dep_hydrolase_composite"/>
</dbReference>
<dbReference type="Gene3D" id="3.30.110.90">
    <property type="entry name" value="Amidohydrolase"/>
    <property type="match status" value="1"/>
</dbReference>
<dbReference type="SUPFAM" id="SSF51556">
    <property type="entry name" value="Metallo-dependent hydrolases"/>
    <property type="match status" value="1"/>
</dbReference>